<evidence type="ECO:0000313" key="3">
    <source>
        <dbReference type="Proteomes" id="UP000680638"/>
    </source>
</evidence>
<dbReference type="Pfam" id="PF00535">
    <property type="entry name" value="Glycos_transf_2"/>
    <property type="match status" value="1"/>
</dbReference>
<dbReference type="RefSeq" id="WP_212949628.1">
    <property type="nucleotide sequence ID" value="NZ_BORW01000009.1"/>
</dbReference>
<dbReference type="PANTHER" id="PTHR43685">
    <property type="entry name" value="GLYCOSYLTRANSFERASE"/>
    <property type="match status" value="1"/>
</dbReference>
<dbReference type="InterPro" id="IPR050834">
    <property type="entry name" value="Glycosyltransf_2"/>
</dbReference>
<gene>
    <name evidence="2" type="ORF">J21TS3_22230</name>
</gene>
<evidence type="ECO:0000259" key="1">
    <source>
        <dbReference type="Pfam" id="PF00535"/>
    </source>
</evidence>
<sequence length="437" mass="48955">MIVFIVSKGSYTEMIQTEISVKEALPEARVERLPEMNPGKVLNEILAVCREPFFLALYGGDTFTPAIKEELMSRIADMHPETGAVVLHPKGRSRPGSKQGFDAPHGILWRTAAVTPSAYGGFSESSHLPFSVYLWIERLFRLRPAWTWEALETDSFVPSKAVRPGPPLHQAAYDDVFALLRQPLEPPGPKHSENLSDPVISVVICTYNDAAYLPWAVRSVVAQSYAAWELIIVDDGSTDGTDEYVKKLKGHGKIRCLTNANNQGKAESLNQALTMAKGKWLLELDADDWLSSDCLLHLAKTALALRHEAAVYADHHEWIQRMHGQLMYRGVKQAPSALSAGKLLAEGWVIAPRMYRTSFLKKHQGWNASAPWGGRLFEDVELLARLSLKETLHYIALPLYHRRIRSSSVSRIHASLYERWSSWVADRTLSSPADLDH</sequence>
<proteinExistence type="predicted"/>
<feature type="domain" description="Glycosyltransferase 2-like" evidence="1">
    <location>
        <begin position="201"/>
        <end position="312"/>
    </location>
</feature>
<evidence type="ECO:0000313" key="2">
    <source>
        <dbReference type="EMBL" id="GIO67402.1"/>
    </source>
</evidence>
<dbReference type="SUPFAM" id="SSF53448">
    <property type="entry name" value="Nucleotide-diphospho-sugar transferases"/>
    <property type="match status" value="1"/>
</dbReference>
<dbReference type="PANTHER" id="PTHR43685:SF2">
    <property type="entry name" value="GLYCOSYLTRANSFERASE 2-LIKE DOMAIN-CONTAINING PROTEIN"/>
    <property type="match status" value="1"/>
</dbReference>
<dbReference type="Proteomes" id="UP000680638">
    <property type="component" value="Unassembled WGS sequence"/>
</dbReference>
<organism evidence="2 3">
    <name type="scientific">Paenibacillus cookii</name>
    <dbReference type="NCBI Taxonomy" id="157839"/>
    <lineage>
        <taxon>Bacteria</taxon>
        <taxon>Bacillati</taxon>
        <taxon>Bacillota</taxon>
        <taxon>Bacilli</taxon>
        <taxon>Bacillales</taxon>
        <taxon>Paenibacillaceae</taxon>
        <taxon>Paenibacillus</taxon>
    </lineage>
</organism>
<dbReference type="InterPro" id="IPR001173">
    <property type="entry name" value="Glyco_trans_2-like"/>
</dbReference>
<dbReference type="Gene3D" id="3.90.550.10">
    <property type="entry name" value="Spore Coat Polysaccharide Biosynthesis Protein SpsA, Chain A"/>
    <property type="match status" value="1"/>
</dbReference>
<name>A0ABQ4LVV0_9BACL</name>
<dbReference type="EMBL" id="BORW01000009">
    <property type="protein sequence ID" value="GIO67402.1"/>
    <property type="molecule type" value="Genomic_DNA"/>
</dbReference>
<protein>
    <recommendedName>
        <fullName evidence="1">Glycosyltransferase 2-like domain-containing protein</fullName>
    </recommendedName>
</protein>
<accession>A0ABQ4LVV0</accession>
<dbReference type="InterPro" id="IPR029044">
    <property type="entry name" value="Nucleotide-diphossugar_trans"/>
</dbReference>
<comment type="caution">
    <text evidence="2">The sequence shown here is derived from an EMBL/GenBank/DDBJ whole genome shotgun (WGS) entry which is preliminary data.</text>
</comment>
<reference evidence="2 3" key="1">
    <citation type="submission" date="2021-03" db="EMBL/GenBank/DDBJ databases">
        <title>Antimicrobial resistance genes in bacteria isolated from Japanese honey, and their potential for conferring macrolide and lincosamide resistance in the American foulbrood pathogen Paenibacillus larvae.</title>
        <authorList>
            <person name="Okamoto M."/>
            <person name="Kumagai M."/>
            <person name="Kanamori H."/>
            <person name="Takamatsu D."/>
        </authorList>
    </citation>
    <scope>NUCLEOTIDE SEQUENCE [LARGE SCALE GENOMIC DNA]</scope>
    <source>
        <strain evidence="2 3">J21TS3</strain>
    </source>
</reference>
<dbReference type="CDD" id="cd00761">
    <property type="entry name" value="Glyco_tranf_GTA_type"/>
    <property type="match status" value="1"/>
</dbReference>
<keyword evidence="3" id="KW-1185">Reference proteome</keyword>